<accession>A0A7W7CA24</accession>
<comment type="caution">
    <text evidence="1">The sequence shown here is derived from an EMBL/GenBank/DDBJ whole genome shotgun (WGS) entry which is preliminary data.</text>
</comment>
<reference evidence="1 2" key="1">
    <citation type="submission" date="2020-08" db="EMBL/GenBank/DDBJ databases">
        <title>Sequencing the genomes of 1000 actinobacteria strains.</title>
        <authorList>
            <person name="Klenk H.-P."/>
        </authorList>
    </citation>
    <scope>NUCLEOTIDE SEQUENCE [LARGE SCALE GENOMIC DNA]</scope>
    <source>
        <strain evidence="1 2">DSM 44230</strain>
    </source>
</reference>
<dbReference type="Proteomes" id="UP000533598">
    <property type="component" value="Unassembled WGS sequence"/>
</dbReference>
<dbReference type="EMBL" id="JACHMH010000001">
    <property type="protein sequence ID" value="MBB4677250.1"/>
    <property type="molecule type" value="Genomic_DNA"/>
</dbReference>
<name>A0A7W7CA24_9PSEU</name>
<dbReference type="RefSeq" id="WP_185003213.1">
    <property type="nucleotide sequence ID" value="NZ_BAAAUI010000050.1"/>
</dbReference>
<evidence type="ECO:0000313" key="2">
    <source>
        <dbReference type="Proteomes" id="UP000533598"/>
    </source>
</evidence>
<organism evidence="1 2">
    <name type="scientific">Crossiella cryophila</name>
    <dbReference type="NCBI Taxonomy" id="43355"/>
    <lineage>
        <taxon>Bacteria</taxon>
        <taxon>Bacillati</taxon>
        <taxon>Actinomycetota</taxon>
        <taxon>Actinomycetes</taxon>
        <taxon>Pseudonocardiales</taxon>
        <taxon>Pseudonocardiaceae</taxon>
        <taxon>Crossiella</taxon>
    </lineage>
</organism>
<sequence length="129" mass="13939">MPELQPMSPMPFPELSALPGDTSMRYGMGTVDASGRVAERTVVRSLSWQQGDRLQLRVVANVLVLRAEPLGQTTVVSGPYVAIPAPVRIRVGIRVGDRVLLAAAPAHEVLLVLTSAVLDVALVSFWQRQ</sequence>
<keyword evidence="2" id="KW-1185">Reference proteome</keyword>
<evidence type="ECO:0000313" key="1">
    <source>
        <dbReference type="EMBL" id="MBB4677250.1"/>
    </source>
</evidence>
<gene>
    <name evidence="1" type="ORF">HNR67_003368</name>
</gene>
<proteinExistence type="predicted"/>
<dbReference type="AlphaFoldDB" id="A0A7W7CA24"/>
<protein>
    <submittedName>
        <fullName evidence="1">Uncharacterized protein</fullName>
    </submittedName>
</protein>